<proteinExistence type="inferred from homology"/>
<keyword evidence="10" id="KW-1185">Reference proteome</keyword>
<evidence type="ECO:0000256" key="6">
    <source>
        <dbReference type="ARBA" id="ARBA00022840"/>
    </source>
</evidence>
<dbReference type="Gene3D" id="3.40.50.620">
    <property type="entry name" value="HUPs"/>
    <property type="match status" value="1"/>
</dbReference>
<evidence type="ECO:0000313" key="9">
    <source>
        <dbReference type="EMBL" id="MBB3057014.1"/>
    </source>
</evidence>
<dbReference type="UniPathway" id="UPA00028">
    <property type="reaction ID" value="UER00005"/>
</dbReference>
<dbReference type="PANTHER" id="PTHR21299">
    <property type="entry name" value="CYTIDYLATE KINASE/PANTOATE-BETA-ALANINE LIGASE"/>
    <property type="match status" value="1"/>
</dbReference>
<evidence type="ECO:0000256" key="2">
    <source>
        <dbReference type="ARBA" id="ARBA00009256"/>
    </source>
</evidence>
<dbReference type="InterPro" id="IPR003721">
    <property type="entry name" value="Pantoate_ligase"/>
</dbReference>
<keyword evidence="5 8" id="KW-0547">Nucleotide-binding</keyword>
<keyword evidence="4 8" id="KW-0566">Pantothenate biosynthesis</keyword>
<comment type="catalytic activity">
    <reaction evidence="7 8">
        <text>(R)-pantoate + beta-alanine + ATP = (R)-pantothenate + AMP + diphosphate + H(+)</text>
        <dbReference type="Rhea" id="RHEA:10912"/>
        <dbReference type="ChEBI" id="CHEBI:15378"/>
        <dbReference type="ChEBI" id="CHEBI:15980"/>
        <dbReference type="ChEBI" id="CHEBI:29032"/>
        <dbReference type="ChEBI" id="CHEBI:30616"/>
        <dbReference type="ChEBI" id="CHEBI:33019"/>
        <dbReference type="ChEBI" id="CHEBI:57966"/>
        <dbReference type="ChEBI" id="CHEBI:456215"/>
        <dbReference type="EC" id="6.3.2.1"/>
    </reaction>
</comment>
<reference evidence="9" key="1">
    <citation type="submission" date="2020-08" db="EMBL/GenBank/DDBJ databases">
        <title>Genomic Encyclopedia of Type Strains, Phase III (KMG-III): the genomes of soil and plant-associated and newly described type strains.</title>
        <authorList>
            <person name="Whitman W."/>
        </authorList>
    </citation>
    <scope>NUCLEOTIDE SEQUENCE [LARGE SCALE GENOMIC DNA]</scope>
    <source>
        <strain evidence="9">CECT 8628</strain>
    </source>
</reference>
<dbReference type="EMBL" id="JACHWX010000011">
    <property type="protein sequence ID" value="MBB3057014.1"/>
    <property type="molecule type" value="Genomic_DNA"/>
</dbReference>
<dbReference type="GO" id="GO:0005524">
    <property type="term" value="F:ATP binding"/>
    <property type="evidence" value="ECO:0007669"/>
    <property type="project" value="UniProtKB-KW"/>
</dbReference>
<dbReference type="AlphaFoldDB" id="A0A839SIA5"/>
<evidence type="ECO:0000256" key="4">
    <source>
        <dbReference type="ARBA" id="ARBA00022655"/>
    </source>
</evidence>
<evidence type="ECO:0000256" key="3">
    <source>
        <dbReference type="ARBA" id="ARBA00022598"/>
    </source>
</evidence>
<dbReference type="SUPFAM" id="SSF52374">
    <property type="entry name" value="Nucleotidylyl transferase"/>
    <property type="match status" value="1"/>
</dbReference>
<accession>A0A839SIA5</accession>
<evidence type="ECO:0000256" key="5">
    <source>
        <dbReference type="ARBA" id="ARBA00022741"/>
    </source>
</evidence>
<feature type="binding site" evidence="8">
    <location>
        <position position="190"/>
    </location>
    <ligand>
        <name>ATP</name>
        <dbReference type="ChEBI" id="CHEBI:30616"/>
    </ligand>
</feature>
<dbReference type="CDD" id="cd00560">
    <property type="entry name" value="PanC"/>
    <property type="match status" value="1"/>
</dbReference>
<dbReference type="EC" id="6.3.2.1" evidence="8"/>
<dbReference type="GO" id="GO:0015940">
    <property type="term" value="P:pantothenate biosynthetic process"/>
    <property type="evidence" value="ECO:0007669"/>
    <property type="project" value="UniProtKB-UniRule"/>
</dbReference>
<feature type="binding site" evidence="8">
    <location>
        <begin position="161"/>
        <end position="164"/>
    </location>
    <ligand>
        <name>ATP</name>
        <dbReference type="ChEBI" id="CHEBI:30616"/>
    </ligand>
</feature>
<name>A0A839SIA5_9SPHI</name>
<evidence type="ECO:0000256" key="8">
    <source>
        <dbReference type="HAMAP-Rule" id="MF_00158"/>
    </source>
</evidence>
<feature type="binding site" evidence="8">
    <location>
        <begin position="44"/>
        <end position="51"/>
    </location>
    <ligand>
        <name>ATP</name>
        <dbReference type="ChEBI" id="CHEBI:30616"/>
    </ligand>
</feature>
<organism evidence="9 10">
    <name type="scientific">Mucilaginibacter gotjawali</name>
    <dbReference type="NCBI Taxonomy" id="1550579"/>
    <lineage>
        <taxon>Bacteria</taxon>
        <taxon>Pseudomonadati</taxon>
        <taxon>Bacteroidota</taxon>
        <taxon>Sphingobacteriia</taxon>
        <taxon>Sphingobacteriales</taxon>
        <taxon>Sphingobacteriaceae</taxon>
        <taxon>Mucilaginibacter</taxon>
    </lineage>
</organism>
<comment type="miscellaneous">
    <text evidence="8">The reaction proceeds by a bi uni uni bi ping pong mechanism.</text>
</comment>
<comment type="caution">
    <text evidence="9">The sequence shown here is derived from an EMBL/GenBank/DDBJ whole genome shotgun (WGS) entry which is preliminary data.</text>
</comment>
<keyword evidence="3 8" id="KW-0436">Ligase</keyword>
<feature type="binding site" evidence="8">
    <location>
        <position position="75"/>
    </location>
    <ligand>
        <name>beta-alanine</name>
        <dbReference type="ChEBI" id="CHEBI:57966"/>
    </ligand>
</feature>
<comment type="function">
    <text evidence="8">Catalyzes the condensation of pantoate with beta-alanine in an ATP-dependent reaction via a pantoyl-adenylate intermediate.</text>
</comment>
<comment type="subcellular location">
    <subcellularLocation>
        <location evidence="8">Cytoplasm</location>
    </subcellularLocation>
</comment>
<dbReference type="GO" id="GO:0005829">
    <property type="term" value="C:cytosol"/>
    <property type="evidence" value="ECO:0007669"/>
    <property type="project" value="TreeGrafter"/>
</dbReference>
<dbReference type="HAMAP" id="MF_00158">
    <property type="entry name" value="PanC"/>
    <property type="match status" value="1"/>
</dbReference>
<dbReference type="NCBIfam" id="TIGR00018">
    <property type="entry name" value="panC"/>
    <property type="match status" value="1"/>
</dbReference>
<dbReference type="Gene3D" id="3.30.1300.10">
    <property type="entry name" value="Pantoate-beta-alanine ligase, C-terminal domain"/>
    <property type="match status" value="1"/>
</dbReference>
<evidence type="ECO:0000256" key="7">
    <source>
        <dbReference type="ARBA" id="ARBA00048258"/>
    </source>
</evidence>
<evidence type="ECO:0000313" key="10">
    <source>
        <dbReference type="Proteomes" id="UP000539265"/>
    </source>
</evidence>
<protein>
    <recommendedName>
        <fullName evidence="8">Pantothenate synthetase</fullName>
        <shortName evidence="8">PS</shortName>
        <ecNumber evidence="8">6.3.2.1</ecNumber>
    </recommendedName>
    <alternativeName>
        <fullName evidence="8">Pantoate--beta-alanine ligase</fullName>
    </alternativeName>
    <alternativeName>
        <fullName evidence="8">Pantoate-activating enzyme</fullName>
    </alternativeName>
</protein>
<feature type="binding site" evidence="8">
    <location>
        <position position="75"/>
    </location>
    <ligand>
        <name>(R)-pantoate</name>
        <dbReference type="ChEBI" id="CHEBI:15980"/>
    </ligand>
</feature>
<comment type="subunit">
    <text evidence="8">Homodimer.</text>
</comment>
<dbReference type="InterPro" id="IPR004821">
    <property type="entry name" value="Cyt_trans-like"/>
</dbReference>
<dbReference type="FunFam" id="3.40.50.620:FF:000013">
    <property type="entry name" value="Pantothenate synthetase"/>
    <property type="match status" value="1"/>
</dbReference>
<dbReference type="InterPro" id="IPR014729">
    <property type="entry name" value="Rossmann-like_a/b/a_fold"/>
</dbReference>
<dbReference type="Proteomes" id="UP000539265">
    <property type="component" value="Unassembled WGS sequence"/>
</dbReference>
<evidence type="ECO:0000256" key="1">
    <source>
        <dbReference type="ARBA" id="ARBA00004990"/>
    </source>
</evidence>
<sequence length="295" mass="33323">MKCTTLPDFVISIDLNIFTTKHSLGQFLQEIRDTNKTIGFVPTMGALHEGHLSLIEQARQANDEVVCSIFVNPSQFNDPKDLEKYPRTIEADIKMLEKGNCDILFNPPVSEIYDANEKWHLNIGEAEHLLEGKFRPGHYQGVTQVVYKLFNIVKPDTAFFGQKDYQQFMIINHMVKQLAMPVKLVMCPILREADGLAMSSRNIHLTAADRQHALILSKTLNWVKDNFSRDNLAALKEQADNMIINESGVEPDYFEIADADTLHPATENSKSIIALVAAKVGKTRLIDNVFLVDRP</sequence>
<dbReference type="GO" id="GO:0004592">
    <property type="term" value="F:pantoate-beta-alanine ligase activity"/>
    <property type="evidence" value="ECO:0007669"/>
    <property type="project" value="UniProtKB-UniRule"/>
</dbReference>
<dbReference type="InterPro" id="IPR042176">
    <property type="entry name" value="Pantoate_ligase_C"/>
</dbReference>
<dbReference type="OrthoDB" id="9773087at2"/>
<dbReference type="NCBIfam" id="TIGR00125">
    <property type="entry name" value="cyt_tran_rel"/>
    <property type="match status" value="1"/>
</dbReference>
<keyword evidence="6 8" id="KW-0067">ATP-binding</keyword>
<dbReference type="PANTHER" id="PTHR21299:SF1">
    <property type="entry name" value="PANTOATE--BETA-ALANINE LIGASE"/>
    <property type="match status" value="1"/>
</dbReference>
<keyword evidence="8" id="KW-0963">Cytoplasm</keyword>
<gene>
    <name evidence="8" type="primary">panC</name>
    <name evidence="9" type="ORF">FHS11_003442</name>
</gene>
<dbReference type="Pfam" id="PF02569">
    <property type="entry name" value="Pantoate_ligase"/>
    <property type="match status" value="1"/>
</dbReference>
<comment type="pathway">
    <text evidence="1 8">Cofactor biosynthesis; (R)-pantothenate biosynthesis; (R)-pantothenate from (R)-pantoate and beta-alanine: step 1/1.</text>
</comment>
<dbReference type="RefSeq" id="WP_096355709.1">
    <property type="nucleotide sequence ID" value="NZ_JACHWX010000011.1"/>
</dbReference>
<feature type="binding site" evidence="8">
    <location>
        <position position="167"/>
    </location>
    <ligand>
        <name>(R)-pantoate</name>
        <dbReference type="ChEBI" id="CHEBI:15980"/>
    </ligand>
</feature>
<feature type="active site" description="Proton donor" evidence="8">
    <location>
        <position position="51"/>
    </location>
</feature>
<comment type="similarity">
    <text evidence="2 8">Belongs to the pantothenate synthetase family.</text>
</comment>
<feature type="binding site" evidence="8">
    <location>
        <begin position="198"/>
        <end position="201"/>
    </location>
    <ligand>
        <name>ATP</name>
        <dbReference type="ChEBI" id="CHEBI:30616"/>
    </ligand>
</feature>